<keyword evidence="6 8" id="KW-0472">Membrane</keyword>
<dbReference type="PANTHER" id="PTHR37820">
    <property type="entry name" value="CELL DIVISION PROTEIN DIVIB"/>
    <property type="match status" value="1"/>
</dbReference>
<reference evidence="10" key="2">
    <citation type="submission" date="2021-04" db="EMBL/GenBank/DDBJ databases">
        <authorList>
            <person name="Dong X."/>
        </authorList>
    </citation>
    <scope>NUCLEOTIDE SEQUENCE</scope>
    <source>
        <strain evidence="10">ZWT</strain>
    </source>
</reference>
<keyword evidence="5 8" id="KW-1133">Transmembrane helix</keyword>
<keyword evidence="4 8" id="KW-0812">Transmembrane</keyword>
<keyword evidence="2" id="KW-1003">Cell membrane</keyword>
<feature type="transmembrane region" description="Helical" evidence="8">
    <location>
        <begin position="46"/>
        <end position="62"/>
    </location>
</feature>
<evidence type="ECO:0000256" key="1">
    <source>
        <dbReference type="ARBA" id="ARBA00004370"/>
    </source>
</evidence>
<organism evidence="10 11">
    <name type="scientific">Oceanirhabdus seepicola</name>
    <dbReference type="NCBI Taxonomy" id="2828781"/>
    <lineage>
        <taxon>Bacteria</taxon>
        <taxon>Bacillati</taxon>
        <taxon>Bacillota</taxon>
        <taxon>Clostridia</taxon>
        <taxon>Eubacteriales</taxon>
        <taxon>Clostridiaceae</taxon>
        <taxon>Oceanirhabdus</taxon>
    </lineage>
</organism>
<evidence type="ECO:0000256" key="4">
    <source>
        <dbReference type="ARBA" id="ARBA00022692"/>
    </source>
</evidence>
<dbReference type="PANTHER" id="PTHR37820:SF1">
    <property type="entry name" value="CELL DIVISION PROTEIN FTSQ"/>
    <property type="match status" value="1"/>
</dbReference>
<evidence type="ECO:0000256" key="3">
    <source>
        <dbReference type="ARBA" id="ARBA00022618"/>
    </source>
</evidence>
<dbReference type="RefSeq" id="WP_250861887.1">
    <property type="nucleotide sequence ID" value="NZ_JAGSOJ010000007.1"/>
</dbReference>
<evidence type="ECO:0000256" key="2">
    <source>
        <dbReference type="ARBA" id="ARBA00022475"/>
    </source>
</evidence>
<comment type="subcellular location">
    <subcellularLocation>
        <location evidence="1">Membrane</location>
    </subcellularLocation>
</comment>
<keyword evidence="11" id="KW-1185">Reference proteome</keyword>
<dbReference type="PROSITE" id="PS51779">
    <property type="entry name" value="POTRA"/>
    <property type="match status" value="1"/>
</dbReference>
<dbReference type="InterPro" id="IPR034746">
    <property type="entry name" value="POTRA"/>
</dbReference>
<feature type="domain" description="POTRA" evidence="9">
    <location>
        <begin position="67"/>
        <end position="135"/>
    </location>
</feature>
<dbReference type="Proteomes" id="UP001056429">
    <property type="component" value="Unassembled WGS sequence"/>
</dbReference>
<dbReference type="GO" id="GO:0051301">
    <property type="term" value="P:cell division"/>
    <property type="evidence" value="ECO:0007669"/>
    <property type="project" value="UniProtKB-KW"/>
</dbReference>
<evidence type="ECO:0000313" key="11">
    <source>
        <dbReference type="Proteomes" id="UP001056429"/>
    </source>
</evidence>
<evidence type="ECO:0000259" key="9">
    <source>
        <dbReference type="PROSITE" id="PS51779"/>
    </source>
</evidence>
<keyword evidence="3" id="KW-0132">Cell division</keyword>
<proteinExistence type="predicted"/>
<dbReference type="EMBL" id="JAGSOJ010000007">
    <property type="protein sequence ID" value="MCM1992715.1"/>
    <property type="molecule type" value="Genomic_DNA"/>
</dbReference>
<comment type="caution">
    <text evidence="10">The sequence shown here is derived from an EMBL/GenBank/DDBJ whole genome shotgun (WGS) entry which is preliminary data.</text>
</comment>
<evidence type="ECO:0000256" key="7">
    <source>
        <dbReference type="ARBA" id="ARBA00023306"/>
    </source>
</evidence>
<evidence type="ECO:0000313" key="10">
    <source>
        <dbReference type="EMBL" id="MCM1992715.1"/>
    </source>
</evidence>
<evidence type="ECO:0000256" key="8">
    <source>
        <dbReference type="SAM" id="Phobius"/>
    </source>
</evidence>
<evidence type="ECO:0000256" key="5">
    <source>
        <dbReference type="ARBA" id="ARBA00022989"/>
    </source>
</evidence>
<dbReference type="GO" id="GO:0005886">
    <property type="term" value="C:plasma membrane"/>
    <property type="evidence" value="ECO:0007669"/>
    <property type="project" value="TreeGrafter"/>
</dbReference>
<protein>
    <submittedName>
        <fullName evidence="10">FtsQ-type POTRA domain-containing protein</fullName>
    </submittedName>
</protein>
<keyword evidence="7" id="KW-0131">Cell cycle</keyword>
<dbReference type="InterPro" id="IPR050487">
    <property type="entry name" value="FtsQ_DivIB"/>
</dbReference>
<accession>A0A9J6P815</accession>
<evidence type="ECO:0000256" key="6">
    <source>
        <dbReference type="ARBA" id="ARBA00023136"/>
    </source>
</evidence>
<dbReference type="InterPro" id="IPR013685">
    <property type="entry name" value="POTRA_FtsQ_type"/>
</dbReference>
<name>A0A9J6P815_9CLOT</name>
<dbReference type="AlphaFoldDB" id="A0A9J6P815"/>
<sequence>MVEKKKNGKSISSSKERNEQHYGEYLLKNKEKLIKKRKKKRLKNKLMLLFVLLVAIGIYISLKQEIFNLNSITVSGNKIVKTDEIKMLANVRIGDNIFMLKDKEIKGNILINGYIKSVTIKRKFPDEIILSVEERNAFYYEKIGDVFYILDKECYVLESKSNINSLNLLEVKGLDFEGMVIGEKLKQEDIRKESFLSELEGLVKINTSGHEIVEVDLSDMNNINLNIGKFNIRLGSEENLKEKLNKAINIYLEKDLENLSGYIEVGFEGNPVIYINETNEETNEESTEKKENDTN</sequence>
<gene>
    <name evidence="10" type="ORF">KDK92_23610</name>
</gene>
<dbReference type="Pfam" id="PF08478">
    <property type="entry name" value="POTRA_1"/>
    <property type="match status" value="1"/>
</dbReference>
<reference evidence="10" key="1">
    <citation type="journal article" date="2021" name="mSystems">
        <title>Bacteria and Archaea Synergistically Convert Glycine Betaine to Biogenic Methane in the Formosa Cold Seep of the South China Sea.</title>
        <authorList>
            <person name="Li L."/>
            <person name="Zhang W."/>
            <person name="Zhang S."/>
            <person name="Song L."/>
            <person name="Sun Q."/>
            <person name="Zhang H."/>
            <person name="Xiang H."/>
            <person name="Dong X."/>
        </authorList>
    </citation>
    <scope>NUCLEOTIDE SEQUENCE</scope>
    <source>
        <strain evidence="10">ZWT</strain>
    </source>
</reference>
<dbReference type="Gene3D" id="3.10.20.310">
    <property type="entry name" value="membrane protein fhac"/>
    <property type="match status" value="1"/>
</dbReference>